<comment type="subunit">
    <text evidence="3 9">Tetramer of two alpha and two beta chains.</text>
</comment>
<dbReference type="UniPathway" id="UPA00035">
    <property type="reaction ID" value="UER00044"/>
</dbReference>
<dbReference type="GO" id="GO:0005829">
    <property type="term" value="C:cytosol"/>
    <property type="evidence" value="ECO:0007669"/>
    <property type="project" value="TreeGrafter"/>
</dbReference>
<dbReference type="PATRIC" id="fig|2287.9.peg.938"/>
<dbReference type="SUPFAM" id="SSF51366">
    <property type="entry name" value="Ribulose-phoshate binding barrel"/>
    <property type="match status" value="1"/>
</dbReference>
<dbReference type="NCBIfam" id="NF009621">
    <property type="entry name" value="PRK13125.1"/>
    <property type="match status" value="1"/>
</dbReference>
<evidence type="ECO:0000256" key="3">
    <source>
        <dbReference type="ARBA" id="ARBA00011270"/>
    </source>
</evidence>
<dbReference type="InterPro" id="IPR011060">
    <property type="entry name" value="RibuloseP-bd_barrel"/>
</dbReference>
<evidence type="ECO:0000256" key="5">
    <source>
        <dbReference type="ARBA" id="ARBA00022822"/>
    </source>
</evidence>
<feature type="active site" description="Proton acceptor" evidence="9">
    <location>
        <position position="37"/>
    </location>
</feature>
<dbReference type="InterPro" id="IPR018204">
    <property type="entry name" value="Trp_synthase_alpha_AS"/>
</dbReference>
<feature type="active site" description="Proton acceptor" evidence="9">
    <location>
        <position position="48"/>
    </location>
</feature>
<evidence type="ECO:0000256" key="9">
    <source>
        <dbReference type="HAMAP-Rule" id="MF_00131"/>
    </source>
</evidence>
<reference evidence="11" key="1">
    <citation type="submission" date="2016-04" db="EMBL/GenBank/DDBJ databases">
        <authorList>
            <person name="Shah S.A."/>
            <person name="Garrett R.A."/>
        </authorList>
    </citation>
    <scope>NUCLEOTIDE SEQUENCE [LARGE SCALE GENOMIC DNA]</scope>
    <source>
        <strain evidence="11">ATCC 35091 / DSM 1616 / JCM 8930 / NBRC 15331 / P1</strain>
    </source>
</reference>
<name>A0A157SZS2_SACSO</name>
<dbReference type="InterPro" id="IPR013785">
    <property type="entry name" value="Aldolase_TIM"/>
</dbReference>
<dbReference type="Proteomes" id="UP000076770">
    <property type="component" value="Chromosome i"/>
</dbReference>
<dbReference type="PANTHER" id="PTHR43406">
    <property type="entry name" value="TRYPTOPHAN SYNTHASE, ALPHA CHAIN"/>
    <property type="match status" value="1"/>
</dbReference>
<evidence type="ECO:0000313" key="10">
    <source>
        <dbReference type="EMBL" id="SAI84480.1"/>
    </source>
</evidence>
<evidence type="ECO:0000256" key="8">
    <source>
        <dbReference type="ARBA" id="ARBA00049047"/>
    </source>
</evidence>
<sequence>MEMGKMLVVYMTLGYPNVQSFKDFIIGAVENGADILELGIPPKYAKYDGPVIRKSYDKVKGLDIWPLIEDIRKDVGVPIIALTYLEDWVDQLENFLNMIKDVKLDGILFPDLLIDYIDDLDKIDGIIKNKGLKNVIFTSPSVPDLLIHKVSKISDLFLYYGVRPTTGVPIPVSVKQLINRVRNLVENKLIVGFGLSSESDLRDALSAGADGIAIGTVFIEEIERNGVKSAINLVKKFRAILDEYK</sequence>
<comment type="similarity">
    <text evidence="9">Belongs to the TrpA family.</text>
</comment>
<evidence type="ECO:0000256" key="1">
    <source>
        <dbReference type="ARBA" id="ARBA00003365"/>
    </source>
</evidence>
<dbReference type="InterPro" id="IPR002028">
    <property type="entry name" value="Trp_synthase_suA"/>
</dbReference>
<evidence type="ECO:0000313" key="11">
    <source>
        <dbReference type="Proteomes" id="UP000076770"/>
    </source>
</evidence>
<comment type="pathway">
    <text evidence="2 9">Amino-acid biosynthesis; L-tryptophan biosynthesis; L-tryptophan from chorismate: step 5/5.</text>
</comment>
<dbReference type="GO" id="GO:0004834">
    <property type="term" value="F:tryptophan synthase activity"/>
    <property type="evidence" value="ECO:0007669"/>
    <property type="project" value="UniProtKB-UniRule"/>
</dbReference>
<comment type="catalytic activity">
    <reaction evidence="8 9">
        <text>(1S,2R)-1-C-(indol-3-yl)glycerol 3-phosphate + L-serine = D-glyceraldehyde 3-phosphate + L-tryptophan + H2O</text>
        <dbReference type="Rhea" id="RHEA:10532"/>
        <dbReference type="ChEBI" id="CHEBI:15377"/>
        <dbReference type="ChEBI" id="CHEBI:33384"/>
        <dbReference type="ChEBI" id="CHEBI:57912"/>
        <dbReference type="ChEBI" id="CHEBI:58866"/>
        <dbReference type="ChEBI" id="CHEBI:59776"/>
        <dbReference type="EC" id="4.2.1.20"/>
    </reaction>
</comment>
<comment type="function">
    <text evidence="1 9">The alpha subunit is responsible for the aldol cleavage of indoleglycerol phosphate to indole and glyceraldehyde 3-phosphate.</text>
</comment>
<evidence type="ECO:0000256" key="7">
    <source>
        <dbReference type="ARBA" id="ARBA00023239"/>
    </source>
</evidence>
<organism evidence="10 11">
    <name type="scientific">Saccharolobus solfataricus</name>
    <name type="common">Sulfolobus solfataricus</name>
    <dbReference type="NCBI Taxonomy" id="2287"/>
    <lineage>
        <taxon>Archaea</taxon>
        <taxon>Thermoproteota</taxon>
        <taxon>Thermoprotei</taxon>
        <taxon>Sulfolobales</taxon>
        <taxon>Sulfolobaceae</taxon>
        <taxon>Saccharolobus</taxon>
    </lineage>
</organism>
<dbReference type="HAMAP" id="MF_00131">
    <property type="entry name" value="Trp_synth_alpha"/>
    <property type="match status" value="1"/>
</dbReference>
<dbReference type="SMR" id="A0A157SZS2"/>
<dbReference type="CDD" id="cd04724">
    <property type="entry name" value="Tryptophan_synthase_alpha"/>
    <property type="match status" value="1"/>
</dbReference>
<evidence type="ECO:0000256" key="4">
    <source>
        <dbReference type="ARBA" id="ARBA00022605"/>
    </source>
</evidence>
<keyword evidence="7 9" id="KW-0456">Lyase</keyword>
<proteinExistence type="inferred from homology"/>
<dbReference type="EC" id="4.2.1.20" evidence="9"/>
<dbReference type="EMBL" id="LT549890">
    <property type="protein sequence ID" value="SAI84480.1"/>
    <property type="molecule type" value="Genomic_DNA"/>
</dbReference>
<keyword evidence="5 9" id="KW-0822">Tryptophan biosynthesis</keyword>
<protein>
    <recommendedName>
        <fullName evidence="9">Tryptophan synthase alpha chain</fullName>
        <ecNumber evidence="9">4.2.1.20</ecNumber>
    </recommendedName>
</protein>
<dbReference type="Gene3D" id="3.20.20.70">
    <property type="entry name" value="Aldolase class I"/>
    <property type="match status" value="1"/>
</dbReference>
<gene>
    <name evidence="9" type="primary">trpA</name>
    <name evidence="10" type="ORF">SSOP1_0926</name>
</gene>
<dbReference type="PROSITE" id="PS00167">
    <property type="entry name" value="TRP_SYNTHASE_ALPHA"/>
    <property type="match status" value="1"/>
</dbReference>
<accession>A0A157SZS2</accession>
<evidence type="ECO:0000256" key="6">
    <source>
        <dbReference type="ARBA" id="ARBA00023141"/>
    </source>
</evidence>
<dbReference type="AlphaFoldDB" id="A0A157SZS2"/>
<keyword evidence="4 9" id="KW-0028">Amino-acid biosynthesis</keyword>
<dbReference type="Pfam" id="PF00290">
    <property type="entry name" value="Trp_syntA"/>
    <property type="match status" value="1"/>
</dbReference>
<keyword evidence="6 9" id="KW-0057">Aromatic amino acid biosynthesis</keyword>
<dbReference type="PANTHER" id="PTHR43406:SF1">
    <property type="entry name" value="TRYPTOPHAN SYNTHASE ALPHA CHAIN, CHLOROPLASTIC"/>
    <property type="match status" value="1"/>
</dbReference>
<evidence type="ECO:0000256" key="2">
    <source>
        <dbReference type="ARBA" id="ARBA00004733"/>
    </source>
</evidence>